<gene>
    <name evidence="1" type="ORF">KP509_25G066700</name>
</gene>
<dbReference type="OrthoDB" id="2013020at2759"/>
<dbReference type="EMBL" id="CM035430">
    <property type="protein sequence ID" value="KAH7298953.1"/>
    <property type="molecule type" value="Genomic_DNA"/>
</dbReference>
<evidence type="ECO:0000313" key="1">
    <source>
        <dbReference type="EMBL" id="KAH7298953.1"/>
    </source>
</evidence>
<reference evidence="1" key="1">
    <citation type="submission" date="2021-08" db="EMBL/GenBank/DDBJ databases">
        <title>WGS assembly of Ceratopteris richardii.</title>
        <authorList>
            <person name="Marchant D.B."/>
            <person name="Chen G."/>
            <person name="Jenkins J."/>
            <person name="Shu S."/>
            <person name="Leebens-Mack J."/>
            <person name="Grimwood J."/>
            <person name="Schmutz J."/>
            <person name="Soltis P."/>
            <person name="Soltis D."/>
            <person name="Chen Z.-H."/>
        </authorList>
    </citation>
    <scope>NUCLEOTIDE SEQUENCE</scope>
    <source>
        <strain evidence="1">Whitten #5841</strain>
        <tissue evidence="1">Leaf</tissue>
    </source>
</reference>
<dbReference type="AlphaFoldDB" id="A0A8T2RU37"/>
<dbReference type="Gene3D" id="1.10.510.10">
    <property type="entry name" value="Transferase(Phosphotransferase) domain 1"/>
    <property type="match status" value="1"/>
</dbReference>
<protein>
    <submittedName>
        <fullName evidence="1">Uncharacterized protein</fullName>
    </submittedName>
</protein>
<comment type="caution">
    <text evidence="1">The sequence shown here is derived from an EMBL/GenBank/DDBJ whole genome shotgun (WGS) entry which is preliminary data.</text>
</comment>
<proteinExistence type="predicted"/>
<evidence type="ECO:0000313" key="2">
    <source>
        <dbReference type="Proteomes" id="UP000825935"/>
    </source>
</evidence>
<name>A0A8T2RU37_CERRI</name>
<keyword evidence="2" id="KW-1185">Reference proteome</keyword>
<organism evidence="1 2">
    <name type="scientific">Ceratopteris richardii</name>
    <name type="common">Triangle waterfern</name>
    <dbReference type="NCBI Taxonomy" id="49495"/>
    <lineage>
        <taxon>Eukaryota</taxon>
        <taxon>Viridiplantae</taxon>
        <taxon>Streptophyta</taxon>
        <taxon>Embryophyta</taxon>
        <taxon>Tracheophyta</taxon>
        <taxon>Polypodiopsida</taxon>
        <taxon>Polypodiidae</taxon>
        <taxon>Polypodiales</taxon>
        <taxon>Pteridineae</taxon>
        <taxon>Pteridaceae</taxon>
        <taxon>Parkerioideae</taxon>
        <taxon>Ceratopteris</taxon>
    </lineage>
</organism>
<sequence length="64" mass="7330">MIQQATGMGEYIRIVKWAKPHIERGDLSSIVDLRLSDDLNVSSIWKVVDIALMCVDYDRKKNPP</sequence>
<dbReference type="Proteomes" id="UP000825935">
    <property type="component" value="Chromosome 25"/>
</dbReference>
<accession>A0A8T2RU37</accession>